<dbReference type="SUPFAM" id="SSF81383">
    <property type="entry name" value="F-box domain"/>
    <property type="match status" value="1"/>
</dbReference>
<evidence type="ECO:0000259" key="1">
    <source>
        <dbReference type="PROSITE" id="PS50181"/>
    </source>
</evidence>
<dbReference type="Proteomes" id="UP000504610">
    <property type="component" value="Unplaced"/>
</dbReference>
<accession>A0A9W3CL05</accession>
<evidence type="ECO:0000313" key="2">
    <source>
        <dbReference type="Proteomes" id="UP000504610"/>
    </source>
</evidence>
<dbReference type="CDD" id="cd22157">
    <property type="entry name" value="F-box_AtFBW1-like"/>
    <property type="match status" value="1"/>
</dbReference>
<dbReference type="SUPFAM" id="SSF50965">
    <property type="entry name" value="Galactose oxidase, central domain"/>
    <property type="match status" value="1"/>
</dbReference>
<dbReference type="Pfam" id="PF00646">
    <property type="entry name" value="F-box"/>
    <property type="match status" value="1"/>
</dbReference>
<dbReference type="RefSeq" id="XP_056851978.1">
    <property type="nucleotide sequence ID" value="XM_056995998.1"/>
</dbReference>
<evidence type="ECO:0000313" key="3">
    <source>
        <dbReference type="RefSeq" id="XP_056851978.1"/>
    </source>
</evidence>
<feature type="domain" description="F-box" evidence="1">
    <location>
        <begin position="6"/>
        <end position="51"/>
    </location>
</feature>
<dbReference type="Gene3D" id="2.120.10.80">
    <property type="entry name" value="Kelch-type beta propeller"/>
    <property type="match status" value="1"/>
</dbReference>
<dbReference type="Gene3D" id="1.20.1280.50">
    <property type="match status" value="1"/>
</dbReference>
<reference evidence="3" key="1">
    <citation type="submission" date="2025-08" db="UniProtKB">
        <authorList>
            <consortium name="RefSeq"/>
        </authorList>
    </citation>
    <scope>IDENTIFICATION</scope>
    <source>
        <tissue evidence="3">Leaf</tissue>
    </source>
</reference>
<organism evidence="2 3">
    <name type="scientific">Raphanus sativus</name>
    <name type="common">Radish</name>
    <name type="synonym">Raphanus raphanistrum var. sativus</name>
    <dbReference type="NCBI Taxonomy" id="3726"/>
    <lineage>
        <taxon>Eukaryota</taxon>
        <taxon>Viridiplantae</taxon>
        <taxon>Streptophyta</taxon>
        <taxon>Embryophyta</taxon>
        <taxon>Tracheophyta</taxon>
        <taxon>Spermatophyta</taxon>
        <taxon>Magnoliopsida</taxon>
        <taxon>eudicotyledons</taxon>
        <taxon>Gunneridae</taxon>
        <taxon>Pentapetalae</taxon>
        <taxon>rosids</taxon>
        <taxon>malvids</taxon>
        <taxon>Brassicales</taxon>
        <taxon>Brassicaceae</taxon>
        <taxon>Brassiceae</taxon>
        <taxon>Raphanus</taxon>
    </lineage>
</organism>
<dbReference type="InterPro" id="IPR050796">
    <property type="entry name" value="SCF_F-box_component"/>
</dbReference>
<name>A0A9W3CL05_RAPSA</name>
<dbReference type="InterPro" id="IPR017451">
    <property type="entry name" value="F-box-assoc_interact_dom"/>
</dbReference>
<proteinExistence type="predicted"/>
<gene>
    <name evidence="3" type="primary">LOC108851095</name>
</gene>
<dbReference type="InterPro" id="IPR006527">
    <property type="entry name" value="F-box-assoc_dom_typ1"/>
</dbReference>
<dbReference type="OrthoDB" id="1059425at2759"/>
<dbReference type="PANTHER" id="PTHR31672">
    <property type="entry name" value="BNACNNG10540D PROTEIN"/>
    <property type="match status" value="1"/>
</dbReference>
<dbReference type="InterPro" id="IPR036047">
    <property type="entry name" value="F-box-like_dom_sf"/>
</dbReference>
<protein>
    <submittedName>
        <fullName evidence="3">F-box protein At1g11270-like</fullName>
    </submittedName>
</protein>
<dbReference type="InterPro" id="IPR001810">
    <property type="entry name" value="F-box_dom"/>
</dbReference>
<dbReference type="PROSITE" id="PS50181">
    <property type="entry name" value="FBOX"/>
    <property type="match status" value="1"/>
</dbReference>
<dbReference type="AlphaFoldDB" id="A0A9W3CL05"/>
<dbReference type="GeneID" id="108851095"/>
<dbReference type="SMART" id="SM00256">
    <property type="entry name" value="FBOX"/>
    <property type="match status" value="1"/>
</dbReference>
<dbReference type="KEGG" id="rsz:108851095"/>
<sequence length="376" mass="43404">MLERCRSSVELLPHDVVELILERLPVKSLLRLRSVSKTWKLTIQTQRFQERQLSHRRRSRDPDILFVHYAHNDGCLPTDARRFMFGSSIAYTVCFPTSCTSVCQNTCDGLICFYTKYVPSVCVVVVNPATRWHQSLPLARIQQLCIVRDAKKSHSSYHKLGFGKDKLRGTYKPVFLYNSSEFGLDNVTTCEVFDFSMNTWRYVHPASPYRIIVRHAPLYVDGSLYWLTDCEETKVLSFDLHTETFQVICKAPFSHVHDPFRFTMCILDNCLSVSESNWPTQDIWLLDSSGGNINTWKKMFTIDISKPLRWCGGTGSSLLTIAVLEKNKLLIRGRCHRMRPLVIHDLHTKSYELVFTDNKPFVSVCHFESLFSALSN</sequence>
<dbReference type="InterPro" id="IPR015915">
    <property type="entry name" value="Kelch-typ_b-propeller"/>
</dbReference>
<dbReference type="NCBIfam" id="TIGR01640">
    <property type="entry name" value="F_box_assoc_1"/>
    <property type="match status" value="1"/>
</dbReference>
<dbReference type="InterPro" id="IPR011043">
    <property type="entry name" value="Gal_Oxase/kelch_b-propeller"/>
</dbReference>
<keyword evidence="2" id="KW-1185">Reference proteome</keyword>
<dbReference type="PANTHER" id="PTHR31672:SF13">
    <property type="entry name" value="F-BOX PROTEIN CPR30-LIKE"/>
    <property type="match status" value="1"/>
</dbReference>
<dbReference type="Pfam" id="PF07734">
    <property type="entry name" value="FBA_1"/>
    <property type="match status" value="1"/>
</dbReference>